<keyword evidence="4" id="KW-0677">Repeat</keyword>
<dbReference type="InterPro" id="IPR017896">
    <property type="entry name" value="4Fe4S_Fe-S-bd"/>
</dbReference>
<accession>A0AAV4LGI8</accession>
<dbReference type="InterPro" id="IPR009051">
    <property type="entry name" value="Helical_ferredxn"/>
</dbReference>
<dbReference type="Proteomes" id="UP001057291">
    <property type="component" value="Unassembled WGS sequence"/>
</dbReference>
<reference evidence="9" key="1">
    <citation type="journal article" date="2023" name="Int. J. Syst. Evol. Microbiol.">
        <title>Collibacillus ludicampi gen. nov., sp. nov., a new soil bacterium of the family Alicyclobacillaceae.</title>
        <authorList>
            <person name="Jojima T."/>
            <person name="Ioku Y."/>
            <person name="Fukuta Y."/>
            <person name="Shirasaka N."/>
            <person name="Matsumura Y."/>
            <person name="Mori M."/>
        </authorList>
    </citation>
    <scope>NUCLEOTIDE SEQUENCE</scope>
    <source>
        <strain evidence="9">TP075</strain>
    </source>
</reference>
<evidence type="ECO:0000256" key="3">
    <source>
        <dbReference type="ARBA" id="ARBA00022723"/>
    </source>
</evidence>
<evidence type="ECO:0000256" key="1">
    <source>
        <dbReference type="ARBA" id="ARBA00022448"/>
    </source>
</evidence>
<dbReference type="SUPFAM" id="SSF46548">
    <property type="entry name" value="alpha-helical ferredoxin"/>
    <property type="match status" value="1"/>
</dbReference>
<keyword evidence="3" id="KW-0479">Metal-binding</keyword>
<dbReference type="Gene3D" id="1.10.1060.10">
    <property type="entry name" value="Alpha-helical ferredoxin"/>
    <property type="match status" value="1"/>
</dbReference>
<evidence type="ECO:0000256" key="4">
    <source>
        <dbReference type="ARBA" id="ARBA00022737"/>
    </source>
</evidence>
<keyword evidence="10" id="KW-1185">Reference proteome</keyword>
<evidence type="ECO:0000256" key="7">
    <source>
        <dbReference type="ARBA" id="ARBA00023014"/>
    </source>
</evidence>
<dbReference type="AlphaFoldDB" id="A0AAV4LGI8"/>
<dbReference type="InterPro" id="IPR024185">
    <property type="entry name" value="FTHF_cligase-like_sf"/>
</dbReference>
<dbReference type="PANTHER" id="PTHR47153:SF2">
    <property type="entry name" value="LACTATE UTILIZATION PROTEIN B"/>
    <property type="match status" value="1"/>
</dbReference>
<dbReference type="SUPFAM" id="SSF100950">
    <property type="entry name" value="NagB/RpiA/CoA transferase-like"/>
    <property type="match status" value="1"/>
</dbReference>
<evidence type="ECO:0000313" key="10">
    <source>
        <dbReference type="Proteomes" id="UP001057291"/>
    </source>
</evidence>
<dbReference type="Gene3D" id="3.40.50.10420">
    <property type="entry name" value="NagB/RpiA/CoA transferase-like"/>
    <property type="match status" value="1"/>
</dbReference>
<comment type="caution">
    <text evidence="9">The sequence shown here is derived from an EMBL/GenBank/DDBJ whole genome shotgun (WGS) entry which is preliminary data.</text>
</comment>
<evidence type="ECO:0000256" key="5">
    <source>
        <dbReference type="ARBA" id="ARBA00022982"/>
    </source>
</evidence>
<keyword evidence="7" id="KW-0411">Iron-sulfur</keyword>
<dbReference type="Pfam" id="PF13183">
    <property type="entry name" value="Fer4_8"/>
    <property type="match status" value="1"/>
</dbReference>
<dbReference type="GO" id="GO:0046872">
    <property type="term" value="F:metal ion binding"/>
    <property type="evidence" value="ECO:0007669"/>
    <property type="project" value="UniProtKB-KW"/>
</dbReference>
<dbReference type="NCBIfam" id="TIGR00273">
    <property type="entry name" value="LutB/LldF family L-lactate oxidation iron-sulfur protein"/>
    <property type="match status" value="1"/>
</dbReference>
<name>A0AAV4LGI8_9BACL</name>
<dbReference type="RefSeq" id="WP_282199979.1">
    <property type="nucleotide sequence ID" value="NZ_BOQE01000001.1"/>
</dbReference>
<evidence type="ECO:0000259" key="8">
    <source>
        <dbReference type="PROSITE" id="PS51379"/>
    </source>
</evidence>
<gene>
    <name evidence="9" type="ORF">DNHGIG_24940</name>
</gene>
<dbReference type="GO" id="GO:0006089">
    <property type="term" value="P:lactate metabolic process"/>
    <property type="evidence" value="ECO:0007669"/>
    <property type="project" value="InterPro"/>
</dbReference>
<evidence type="ECO:0000256" key="2">
    <source>
        <dbReference type="ARBA" id="ARBA00022485"/>
    </source>
</evidence>
<proteinExistence type="predicted"/>
<keyword evidence="2" id="KW-0004">4Fe-4S</keyword>
<keyword evidence="1" id="KW-0813">Transport</keyword>
<evidence type="ECO:0000313" key="9">
    <source>
        <dbReference type="EMBL" id="GIM46945.1"/>
    </source>
</evidence>
<dbReference type="InterPro" id="IPR024569">
    <property type="entry name" value="LutB_C"/>
</dbReference>
<dbReference type="Pfam" id="PF02589">
    <property type="entry name" value="LUD_dom"/>
    <property type="match status" value="1"/>
</dbReference>
<dbReference type="InterPro" id="IPR003741">
    <property type="entry name" value="LUD_dom"/>
</dbReference>
<keyword evidence="6" id="KW-0408">Iron</keyword>
<dbReference type="GO" id="GO:0051539">
    <property type="term" value="F:4 iron, 4 sulfur cluster binding"/>
    <property type="evidence" value="ECO:0007669"/>
    <property type="project" value="UniProtKB-KW"/>
</dbReference>
<feature type="domain" description="4Fe-4S ferredoxin-type" evidence="8">
    <location>
        <begin position="298"/>
        <end position="333"/>
    </location>
</feature>
<dbReference type="PANTHER" id="PTHR47153">
    <property type="entry name" value="LACTATE UTILIZATION PROTEIN B"/>
    <property type="match status" value="1"/>
</dbReference>
<dbReference type="InterPro" id="IPR004452">
    <property type="entry name" value="LutB/LldF"/>
</dbReference>
<dbReference type="InterPro" id="IPR037171">
    <property type="entry name" value="NagB/RpiA_transferase-like"/>
</dbReference>
<dbReference type="EMBL" id="BOQE01000001">
    <property type="protein sequence ID" value="GIM46945.1"/>
    <property type="molecule type" value="Genomic_DNA"/>
</dbReference>
<keyword evidence="5" id="KW-0249">Electron transport</keyword>
<dbReference type="Pfam" id="PF11870">
    <property type="entry name" value="LutB_C"/>
    <property type="match status" value="1"/>
</dbReference>
<organism evidence="9 10">
    <name type="scientific">Collibacillus ludicampi</name>
    <dbReference type="NCBI Taxonomy" id="2771369"/>
    <lineage>
        <taxon>Bacteria</taxon>
        <taxon>Bacillati</taxon>
        <taxon>Bacillota</taxon>
        <taxon>Bacilli</taxon>
        <taxon>Bacillales</taxon>
        <taxon>Alicyclobacillaceae</taxon>
        <taxon>Collibacillus</taxon>
    </lineage>
</organism>
<dbReference type="PROSITE" id="PS00198">
    <property type="entry name" value="4FE4S_FER_1"/>
    <property type="match status" value="1"/>
</dbReference>
<dbReference type="PROSITE" id="PS51379">
    <property type="entry name" value="4FE4S_FER_2"/>
    <property type="match status" value="1"/>
</dbReference>
<evidence type="ECO:0000256" key="6">
    <source>
        <dbReference type="ARBA" id="ARBA00023004"/>
    </source>
</evidence>
<sequence>MSAERSTIKERAKEALKDDYLRGAVKSTTDRLRTNKLASQEALGNWEWWRERGRQIRAHVVANLDYYLSQLAENVRQNGGHIYFCETGHEAVKQVIEIAKRVKARSVVKSKSMVSEELHLNHALEQEGIEAVETDLGEYIIQLAKEGPSHIIAPSIHKNRHQVAELFAETDGKEFIPSDTQTLTAFARAKLREKFMTGEIGVTGCNFAIAETGSVCLFTNEGNGRMVTSLPKVHIAIMGMERILPTVEDLEVMMNLLPRAGTGQKLTSYVSIITGPRKSGEVDGPEEFHLLVVDNGRSEILEDEDFRQVLHCIRCGACLNVCPVYRQIGGHAYGWVYPGPIGAVITPLLNERNDQYQDLPYASSLCAACYEACPVKIPLHDLLVKLRARNVEKGRTSRWEKLSFRMYRHAFRSPKRYRVAIRLASRLQKPFLRHGFIQAQLPILNGWTGARDLRGFSGESFRDRWKTLQNVLEKDKG</sequence>
<dbReference type="InterPro" id="IPR017900">
    <property type="entry name" value="4Fe4S_Fe_S_CS"/>
</dbReference>
<protein>
    <submittedName>
        <fullName evidence="9">Iron-sulfur cluster-binding protein</fullName>
    </submittedName>
</protein>